<protein>
    <recommendedName>
        <fullName evidence="3">RNA polymerase sigma factor 70 region 4 type 2 domain-containing protein</fullName>
    </recommendedName>
</protein>
<dbReference type="EMBL" id="BAAAPB010000002">
    <property type="protein sequence ID" value="GAA1965674.1"/>
    <property type="molecule type" value="Genomic_DNA"/>
</dbReference>
<dbReference type="Proteomes" id="UP001500571">
    <property type="component" value="Unassembled WGS sequence"/>
</dbReference>
<proteinExistence type="predicted"/>
<keyword evidence="2" id="KW-1185">Reference proteome</keyword>
<name>A0ABN2R9X7_9ACTN</name>
<accession>A0ABN2R9X7</accession>
<organism evidence="1 2">
    <name type="scientific">Nocardioides panacihumi</name>
    <dbReference type="NCBI Taxonomy" id="400774"/>
    <lineage>
        <taxon>Bacteria</taxon>
        <taxon>Bacillati</taxon>
        <taxon>Actinomycetota</taxon>
        <taxon>Actinomycetes</taxon>
        <taxon>Propionibacteriales</taxon>
        <taxon>Nocardioidaceae</taxon>
        <taxon>Nocardioides</taxon>
    </lineage>
</organism>
<gene>
    <name evidence="1" type="ORF">GCM10009798_27510</name>
</gene>
<sequence>MRNKTDPDAFETFYKDVRGRLLLQTWALTGDLPAAQKAVRDALVIGWHHWRKISRLEDPESFVRPQAWSRALRRHTARPFHRERGFDEGIRATLAALAKLPLLQRKVLLLAHLTTLPLDQLAREAGITQARAERELQAATAAFALARNVPTTSILGLFEPMAAELRDLRWPRPTILTRAGTGRRRLHTAVGGAIALVAFLGSGVLVTDANGVRPRLDALSLHTPPSAAPAKAYPLTTDDLISGAQVGAVLGGSWTTEMTSDNTDGDGLVLPCQQQRFADRSPRAALMRTLVSGDKLSVGQSTEVSATPATAHAAYAASLKWYAACREPRLQLLSTRQVAGLGDEATLVELRDWNTPGRSIVASVARTGVLTTTIVSEQPAPGKQSVRTNTGLLAQAVGQLCGLPDGGTCAGTPKLREIDPIPTGDHPAMLDEVDLPPVRTVAQPWMATAPKSATTNLAATRCDQSVFHRKGVTGDLTRSFVIPTAKLPPQFGLTQTVGSFGTAKAATKFVDGTRAALAACPKKDIGTKVSVVENVASPARDLTSWRLSVEISDKSSVIFLMAIMREGDNVAQVGFVQSGAATITDAEFAALTHRAADRLRQLG</sequence>
<reference evidence="1 2" key="1">
    <citation type="journal article" date="2019" name="Int. J. Syst. Evol. Microbiol.">
        <title>The Global Catalogue of Microorganisms (GCM) 10K type strain sequencing project: providing services to taxonomists for standard genome sequencing and annotation.</title>
        <authorList>
            <consortium name="The Broad Institute Genomics Platform"/>
            <consortium name="The Broad Institute Genome Sequencing Center for Infectious Disease"/>
            <person name="Wu L."/>
            <person name="Ma J."/>
        </authorList>
    </citation>
    <scope>NUCLEOTIDE SEQUENCE [LARGE SCALE GENOMIC DNA]</scope>
    <source>
        <strain evidence="1 2">JCM 15309</strain>
    </source>
</reference>
<evidence type="ECO:0000313" key="2">
    <source>
        <dbReference type="Proteomes" id="UP001500571"/>
    </source>
</evidence>
<comment type="caution">
    <text evidence="1">The sequence shown here is derived from an EMBL/GenBank/DDBJ whole genome shotgun (WGS) entry which is preliminary data.</text>
</comment>
<evidence type="ECO:0008006" key="3">
    <source>
        <dbReference type="Google" id="ProtNLM"/>
    </source>
</evidence>
<dbReference type="RefSeq" id="WP_344045592.1">
    <property type="nucleotide sequence ID" value="NZ_BAAAPB010000002.1"/>
</dbReference>
<evidence type="ECO:0000313" key="1">
    <source>
        <dbReference type="EMBL" id="GAA1965674.1"/>
    </source>
</evidence>